<reference evidence="5" key="1">
    <citation type="submission" date="2015-07" db="EMBL/GenBank/DDBJ databases">
        <title>MeaNS - Measles Nucleotide Surveillance Program.</title>
        <authorList>
            <person name="Tran T."/>
            <person name="Druce J."/>
        </authorList>
    </citation>
    <scope>NUCLEOTIDE SEQUENCE</scope>
    <source>
        <strain evidence="5">UCB-OBI-ISO-001</strain>
        <tissue evidence="5">Gonad</tissue>
    </source>
</reference>
<dbReference type="GO" id="GO:0043066">
    <property type="term" value="P:negative regulation of apoptotic process"/>
    <property type="evidence" value="ECO:0007669"/>
    <property type="project" value="TreeGrafter"/>
</dbReference>
<dbReference type="AlphaFoldDB" id="A0A0L8I1B0"/>
<dbReference type="KEGG" id="obi:106867353"/>
<evidence type="ECO:0000313" key="5">
    <source>
        <dbReference type="EMBL" id="KOF95211.1"/>
    </source>
</evidence>
<evidence type="ECO:0000259" key="4">
    <source>
        <dbReference type="PROSITE" id="PS01031"/>
    </source>
</evidence>
<proteinExistence type="inferred from homology"/>
<dbReference type="CDD" id="cd06526">
    <property type="entry name" value="metazoan_ACD"/>
    <property type="match status" value="1"/>
</dbReference>
<dbReference type="OrthoDB" id="1431247at2759"/>
<organism evidence="5">
    <name type="scientific">Octopus bimaculoides</name>
    <name type="common">California two-spotted octopus</name>
    <dbReference type="NCBI Taxonomy" id="37653"/>
    <lineage>
        <taxon>Eukaryota</taxon>
        <taxon>Metazoa</taxon>
        <taxon>Spiralia</taxon>
        <taxon>Lophotrochozoa</taxon>
        <taxon>Mollusca</taxon>
        <taxon>Cephalopoda</taxon>
        <taxon>Coleoidea</taxon>
        <taxon>Octopodiformes</taxon>
        <taxon>Octopoda</taxon>
        <taxon>Incirrata</taxon>
        <taxon>Octopodidae</taxon>
        <taxon>Octopus</taxon>
    </lineage>
</organism>
<dbReference type="EMBL" id="KQ416780">
    <property type="protein sequence ID" value="KOF95211.1"/>
    <property type="molecule type" value="Genomic_DNA"/>
</dbReference>
<dbReference type="STRING" id="37653.A0A0L8I1B0"/>
<evidence type="ECO:0000256" key="3">
    <source>
        <dbReference type="SAM" id="MobiDB-lite"/>
    </source>
</evidence>
<comment type="similarity">
    <text evidence="1 2">Belongs to the small heat shock protein (HSP20) family.</text>
</comment>
<dbReference type="OMA" id="HESKRED"/>
<gene>
    <name evidence="5" type="ORF">OCBIM_22039133mg</name>
</gene>
<accession>A0A0L8I1B0</accession>
<dbReference type="GO" id="GO:0009408">
    <property type="term" value="P:response to heat"/>
    <property type="evidence" value="ECO:0007669"/>
    <property type="project" value="TreeGrafter"/>
</dbReference>
<dbReference type="GO" id="GO:0051082">
    <property type="term" value="F:unfolded protein binding"/>
    <property type="evidence" value="ECO:0007669"/>
    <property type="project" value="TreeGrafter"/>
</dbReference>
<dbReference type="InterPro" id="IPR008978">
    <property type="entry name" value="HSP20-like_chaperone"/>
</dbReference>
<dbReference type="Gene3D" id="2.60.40.790">
    <property type="match status" value="1"/>
</dbReference>
<protein>
    <recommendedName>
        <fullName evidence="4">SHSP domain-containing protein</fullName>
    </recommendedName>
</protein>
<dbReference type="PRINTS" id="PR00299">
    <property type="entry name" value="ACRYSTALLIN"/>
</dbReference>
<evidence type="ECO:0000256" key="1">
    <source>
        <dbReference type="PROSITE-ProRule" id="PRU00285"/>
    </source>
</evidence>
<dbReference type="GO" id="GO:0005737">
    <property type="term" value="C:cytoplasm"/>
    <property type="evidence" value="ECO:0007669"/>
    <property type="project" value="TreeGrafter"/>
</dbReference>
<dbReference type="SUPFAM" id="SSF49764">
    <property type="entry name" value="HSP20-like chaperones"/>
    <property type="match status" value="1"/>
</dbReference>
<dbReference type="GO" id="GO:0005634">
    <property type="term" value="C:nucleus"/>
    <property type="evidence" value="ECO:0007669"/>
    <property type="project" value="TreeGrafter"/>
</dbReference>
<dbReference type="PANTHER" id="PTHR45640">
    <property type="entry name" value="HEAT SHOCK PROTEIN HSP-12.2-RELATED"/>
    <property type="match status" value="1"/>
</dbReference>
<dbReference type="Pfam" id="PF00011">
    <property type="entry name" value="HSP20"/>
    <property type="match status" value="1"/>
</dbReference>
<feature type="compositionally biased region" description="Polar residues" evidence="3">
    <location>
        <begin position="118"/>
        <end position="127"/>
    </location>
</feature>
<dbReference type="GO" id="GO:0042026">
    <property type="term" value="P:protein refolding"/>
    <property type="evidence" value="ECO:0007669"/>
    <property type="project" value="TreeGrafter"/>
</dbReference>
<name>A0A0L8I1B0_OCTBM</name>
<feature type="domain" description="SHSP" evidence="4">
    <location>
        <begin position="14"/>
        <end position="123"/>
    </location>
</feature>
<sequence>MRNVMKMGDSGDFLQRLLENSRVVKMKYNRDVFEVKLDVENYEPEDLCVKVQDEHLIVSGKHESKREDLGCVARQFTRQFLMPEDIDPDTLTSSLSPEGILTINGLIKRTSTDCSSSINIDHMNNVNESDEKTDRNSNRKTQHRINNNNKKNENTLRATLS</sequence>
<dbReference type="PANTHER" id="PTHR45640:SF26">
    <property type="entry name" value="RE23625P"/>
    <property type="match status" value="1"/>
</dbReference>
<dbReference type="InterPro" id="IPR001436">
    <property type="entry name" value="Alpha-crystallin/sHSP_animal"/>
</dbReference>
<dbReference type="PROSITE" id="PS01031">
    <property type="entry name" value="SHSP"/>
    <property type="match status" value="1"/>
</dbReference>
<dbReference type="InterPro" id="IPR002068">
    <property type="entry name" value="A-crystallin/Hsp20_dom"/>
</dbReference>
<evidence type="ECO:0000256" key="2">
    <source>
        <dbReference type="RuleBase" id="RU003616"/>
    </source>
</evidence>
<feature type="region of interest" description="Disordered" evidence="3">
    <location>
        <begin position="118"/>
        <end position="161"/>
    </location>
</feature>